<comment type="similarity">
    <text evidence="1">Belongs to the PPP phosphatase family.</text>
</comment>
<evidence type="ECO:0000256" key="1">
    <source>
        <dbReference type="RuleBase" id="RU004273"/>
    </source>
</evidence>
<dbReference type="Pfam" id="PF00149">
    <property type="entry name" value="Metallophos"/>
    <property type="match status" value="1"/>
</dbReference>
<dbReference type="SMART" id="SM00156">
    <property type="entry name" value="PP2Ac"/>
    <property type="match status" value="1"/>
</dbReference>
<dbReference type="EMBL" id="RRYP01005966">
    <property type="protein sequence ID" value="TNV81594.1"/>
    <property type="molecule type" value="Genomic_DNA"/>
</dbReference>
<evidence type="ECO:0000259" key="3">
    <source>
        <dbReference type="PROSITE" id="PS00125"/>
    </source>
</evidence>
<reference evidence="4" key="1">
    <citation type="submission" date="2019-06" db="EMBL/GenBank/DDBJ databases">
        <authorList>
            <person name="Zheng W."/>
        </authorList>
    </citation>
    <scope>NUCLEOTIDE SEQUENCE</scope>
    <source>
        <strain evidence="4">QDHG01</strain>
    </source>
</reference>
<feature type="region of interest" description="Disordered" evidence="2">
    <location>
        <begin position="1"/>
        <end position="25"/>
    </location>
</feature>
<dbReference type="Proteomes" id="UP000785679">
    <property type="component" value="Unassembled WGS sequence"/>
</dbReference>
<name>A0A8J8NWT3_HALGN</name>
<gene>
    <name evidence="4" type="ORF">FGO68_gene12162</name>
</gene>
<dbReference type="PANTHER" id="PTHR45673">
    <property type="entry name" value="SERINE/THREONINE-PROTEIN PHOSPHATASE 2B CATALYTIC SUBUNIT 1-RELATED"/>
    <property type="match status" value="1"/>
</dbReference>
<proteinExistence type="inferred from homology"/>
<dbReference type="InterPro" id="IPR043360">
    <property type="entry name" value="PP2B"/>
</dbReference>
<dbReference type="GO" id="GO:0033192">
    <property type="term" value="F:calmodulin-dependent protein phosphatase activity"/>
    <property type="evidence" value="ECO:0007669"/>
    <property type="project" value="InterPro"/>
</dbReference>
<dbReference type="OrthoDB" id="282592at2759"/>
<dbReference type="PROSITE" id="PS00125">
    <property type="entry name" value="SER_THR_PHOSPHATASE"/>
    <property type="match status" value="1"/>
</dbReference>
<keyword evidence="1" id="KW-0378">Hydrolase</keyword>
<protein>
    <recommendedName>
        <fullName evidence="1">Serine/threonine-protein phosphatase</fullName>
        <ecNumber evidence="1">3.1.3.16</ecNumber>
    </recommendedName>
</protein>
<organism evidence="4 5">
    <name type="scientific">Halteria grandinella</name>
    <dbReference type="NCBI Taxonomy" id="5974"/>
    <lineage>
        <taxon>Eukaryota</taxon>
        <taxon>Sar</taxon>
        <taxon>Alveolata</taxon>
        <taxon>Ciliophora</taxon>
        <taxon>Intramacronucleata</taxon>
        <taxon>Spirotrichea</taxon>
        <taxon>Stichotrichia</taxon>
        <taxon>Sporadotrichida</taxon>
        <taxon>Halteriidae</taxon>
        <taxon>Halteria</taxon>
    </lineage>
</organism>
<comment type="catalytic activity">
    <reaction evidence="1">
        <text>O-phospho-L-threonyl-[protein] + H2O = L-threonyl-[protein] + phosphate</text>
        <dbReference type="Rhea" id="RHEA:47004"/>
        <dbReference type="Rhea" id="RHEA-COMP:11060"/>
        <dbReference type="Rhea" id="RHEA-COMP:11605"/>
        <dbReference type="ChEBI" id="CHEBI:15377"/>
        <dbReference type="ChEBI" id="CHEBI:30013"/>
        <dbReference type="ChEBI" id="CHEBI:43474"/>
        <dbReference type="ChEBI" id="CHEBI:61977"/>
        <dbReference type="EC" id="3.1.3.16"/>
    </reaction>
</comment>
<dbReference type="GO" id="GO:0097720">
    <property type="term" value="P:calcineurin-mediated signaling"/>
    <property type="evidence" value="ECO:0007669"/>
    <property type="project" value="InterPro"/>
</dbReference>
<accession>A0A8J8NWT3</accession>
<feature type="domain" description="Serine/threonine specific protein phosphatases" evidence="3">
    <location>
        <begin position="152"/>
        <end position="157"/>
    </location>
</feature>
<dbReference type="InterPro" id="IPR004843">
    <property type="entry name" value="Calcineurin-like_PHP"/>
</dbReference>
<evidence type="ECO:0000313" key="4">
    <source>
        <dbReference type="EMBL" id="TNV81594.1"/>
    </source>
</evidence>
<dbReference type="Gene3D" id="3.60.21.10">
    <property type="match status" value="1"/>
</dbReference>
<dbReference type="SUPFAM" id="SSF56300">
    <property type="entry name" value="Metallo-dependent phosphatases"/>
    <property type="match status" value="1"/>
</dbReference>
<sequence>MEPLLDPLGDRIIKSVPPPPHRPLSSEHIFAPPGTDFSRPDAPLLVDWKVIMKNFQKNGRMTKEAAVRLLKMTLDTFKKEENIVKVPDPVVFVGDIHGQFFDLVKMLDLVGKIGDLNFVFLGDYVDRGMFSFEVVATLYALKLCYPHKITLLRGNHECRQMTENFNFLIEMEEKFDNEVYELMMETFDALPLAALVDNKILAVHGGISPELQSMQAINRLDRFKEIPRVGLFTDLMWSDPVENETGFLDELFSKNSKRSCSFLFGNQAANNFLELNNLLCVVRAHEVQMNGYKLHQWNGPAEFPSVITIFSAPNYCDVYNNKAAVLRFENNQIKIQQYNYTQHPFVLPDNMDVFSWSLPFVSEKVVEILFNVLMKGARTHGIEVKDVLDHEGEFELKPNNGLFKVDVMKQKMGFIGKLMKMQSNLRENRELFMQLRGMCPDKKIPKGLLLATTMEIKDALEHFRKAKDMDQVNERRPN</sequence>
<evidence type="ECO:0000313" key="5">
    <source>
        <dbReference type="Proteomes" id="UP000785679"/>
    </source>
</evidence>
<dbReference type="InterPro" id="IPR029052">
    <property type="entry name" value="Metallo-depent_PP-like"/>
</dbReference>
<keyword evidence="5" id="KW-1185">Reference proteome</keyword>
<dbReference type="AlphaFoldDB" id="A0A8J8NWT3"/>
<comment type="caution">
    <text evidence="4">The sequence shown here is derived from an EMBL/GenBank/DDBJ whole genome shotgun (WGS) entry which is preliminary data.</text>
</comment>
<dbReference type="EC" id="3.1.3.16" evidence="1"/>
<dbReference type="InterPro" id="IPR006186">
    <property type="entry name" value="Ser/Thr-sp_prot-phosphatase"/>
</dbReference>
<evidence type="ECO:0000256" key="2">
    <source>
        <dbReference type="SAM" id="MobiDB-lite"/>
    </source>
</evidence>
<dbReference type="PRINTS" id="PR00114">
    <property type="entry name" value="STPHPHTASE"/>
</dbReference>